<dbReference type="InterPro" id="IPR027417">
    <property type="entry name" value="P-loop_NTPase"/>
</dbReference>
<dbReference type="Proteomes" id="UP000660381">
    <property type="component" value="Unassembled WGS sequence"/>
</dbReference>
<dbReference type="GO" id="GO:0005524">
    <property type="term" value="F:ATP binding"/>
    <property type="evidence" value="ECO:0007669"/>
    <property type="project" value="UniProtKB-KW"/>
</dbReference>
<dbReference type="EMBL" id="JACJTQ010000018">
    <property type="protein sequence ID" value="MBD2692748.1"/>
    <property type="molecule type" value="Genomic_DNA"/>
</dbReference>
<dbReference type="RefSeq" id="WP_190907099.1">
    <property type="nucleotide sequence ID" value="NZ_JACJTQ010000018.1"/>
</dbReference>
<reference evidence="2 3" key="1">
    <citation type="journal article" date="2020" name="ISME J.">
        <title>Comparative genomics reveals insights into cyanobacterial evolution and habitat adaptation.</title>
        <authorList>
            <person name="Chen M.Y."/>
            <person name="Teng W.K."/>
            <person name="Zhao L."/>
            <person name="Hu C.X."/>
            <person name="Zhou Y.K."/>
            <person name="Han B.P."/>
            <person name="Song L.R."/>
            <person name="Shu W.S."/>
        </authorList>
    </citation>
    <scope>NUCLEOTIDE SEQUENCE [LARGE SCALE GENOMIC DNA]</scope>
    <source>
        <strain evidence="2 3">FACHB-362</strain>
    </source>
</reference>
<evidence type="ECO:0000313" key="2">
    <source>
        <dbReference type="EMBL" id="MBD2692748.1"/>
    </source>
</evidence>
<organism evidence="2 3">
    <name type="scientific">Anabaena catenula FACHB-362</name>
    <dbReference type="NCBI Taxonomy" id="2692877"/>
    <lineage>
        <taxon>Bacteria</taxon>
        <taxon>Bacillati</taxon>
        <taxon>Cyanobacteriota</taxon>
        <taxon>Cyanophyceae</taxon>
        <taxon>Nostocales</taxon>
        <taxon>Nostocaceae</taxon>
        <taxon>Anabaena</taxon>
    </lineage>
</organism>
<dbReference type="Gene3D" id="3.40.50.300">
    <property type="entry name" value="P-loop containing nucleotide triphosphate hydrolases"/>
    <property type="match status" value="1"/>
</dbReference>
<feature type="domain" description="KAP NTPase" evidence="1">
    <location>
        <begin position="49"/>
        <end position="262"/>
    </location>
</feature>
<dbReference type="InterPro" id="IPR011646">
    <property type="entry name" value="KAP_P-loop"/>
</dbReference>
<dbReference type="SUPFAM" id="SSF52540">
    <property type="entry name" value="P-loop containing nucleoside triphosphate hydrolases"/>
    <property type="match status" value="1"/>
</dbReference>
<comment type="caution">
    <text evidence="2">The sequence shown here is derived from an EMBL/GenBank/DDBJ whole genome shotgun (WGS) entry which is preliminary data.</text>
</comment>
<proteinExistence type="predicted"/>
<name>A0ABR8J573_9NOST</name>
<keyword evidence="2" id="KW-0067">ATP-binding</keyword>
<gene>
    <name evidence="2" type="ORF">H6G68_13435</name>
</gene>
<protein>
    <submittedName>
        <fullName evidence="2">ATP-binding protein</fullName>
    </submittedName>
</protein>
<sequence>MTTSPVSSIEEINAALQEQNPFAKPPVVCIDEVWGKEFPDVKTLNAHASDAVFQALNQIRSGQYLKTSIAITAEPGTGKTHIISRIRHRLQAEGGALFVYANQFNDLNNIKQGFQRTLGDSLGRIGSKGVTQWQELASEIANQALKFVQPNAKTLLPHQLFQLLSEAEIKITRTRIRQLTEAFRKTKPNLRNPDLVRAILWTLVDSESLYAVNWLSGYELAQYKANELFLPSISGEPFDNIQQIFDLISDYNQLVICFDELDDPTQFNDAGYTKAQVVAGLVKELFENLSKGLILTVMIPATWQNKIKQLPVGVHSRIIIYGNPLDLKYMDGDSIIELVALRLKEFYTDRNLLPPHKLYPFTEDQLRDLSSEEKPPVRRILQWCRENYKRLPIVEEDQVEQAFKKEIEQNINSYLDDNYLLADALLLSFQSLINQTIERVTIKQVTSKIKKNGRKDNHINFKIIGQEDTKEVSIGVAVLQNPSGQSLGAGLKKLRDYEKLDLTRGCLVRSKSKDKEISPHLDKTYIQPIISQGGEFVELKEEEIKPLLAILSVYKKRGDYNLKEEDIFKFIANKSTNYQLGISNLLLKEILSDPSYQIPDGIIGSEPQITDEINYSDLSDSSDFSDITELATAGD</sequence>
<keyword evidence="3" id="KW-1185">Reference proteome</keyword>
<keyword evidence="2" id="KW-0547">Nucleotide-binding</keyword>
<evidence type="ECO:0000313" key="3">
    <source>
        <dbReference type="Proteomes" id="UP000660381"/>
    </source>
</evidence>
<accession>A0ABR8J573</accession>
<evidence type="ECO:0000259" key="1">
    <source>
        <dbReference type="Pfam" id="PF07693"/>
    </source>
</evidence>
<dbReference type="Pfam" id="PF07693">
    <property type="entry name" value="KAP_NTPase"/>
    <property type="match status" value="1"/>
</dbReference>